<reference evidence="10" key="1">
    <citation type="submission" date="2022-11" db="EMBL/GenBank/DDBJ databases">
        <title>Chromosome-level genome of Pogonophryne albipinna.</title>
        <authorList>
            <person name="Jo E."/>
        </authorList>
    </citation>
    <scope>NUCLEOTIDE SEQUENCE</scope>
    <source>
        <strain evidence="10">SGF0006</strain>
        <tissue evidence="10">Muscle</tissue>
    </source>
</reference>
<dbReference type="PANTHER" id="PTHR11414:SF21">
    <property type="entry name" value="CYSTATIN 14A, TANDEM DUPLICATE 1-RELATED"/>
    <property type="match status" value="1"/>
</dbReference>
<evidence type="ECO:0000256" key="6">
    <source>
        <dbReference type="ARBA" id="ARBA00022859"/>
    </source>
</evidence>
<evidence type="ECO:0000256" key="7">
    <source>
        <dbReference type="ARBA" id="ARBA00040677"/>
    </source>
</evidence>
<dbReference type="AlphaFoldDB" id="A0AAD6AGY5"/>
<dbReference type="Gene3D" id="3.10.450.10">
    <property type="match status" value="1"/>
</dbReference>
<dbReference type="GO" id="GO:0005829">
    <property type="term" value="C:cytosol"/>
    <property type="evidence" value="ECO:0007669"/>
    <property type="project" value="TreeGrafter"/>
</dbReference>
<evidence type="ECO:0000256" key="5">
    <source>
        <dbReference type="ARBA" id="ARBA00022704"/>
    </source>
</evidence>
<dbReference type="PRINTS" id="PR00295">
    <property type="entry name" value="STEFINA"/>
</dbReference>
<accession>A0AAD6AGY5</accession>
<dbReference type="SMART" id="SM00043">
    <property type="entry name" value="CY"/>
    <property type="match status" value="1"/>
</dbReference>
<dbReference type="GO" id="GO:0002376">
    <property type="term" value="P:immune system process"/>
    <property type="evidence" value="ECO:0007669"/>
    <property type="project" value="UniProtKB-KW"/>
</dbReference>
<evidence type="ECO:0000313" key="11">
    <source>
        <dbReference type="Proteomes" id="UP001219934"/>
    </source>
</evidence>
<keyword evidence="5" id="KW-0789">Thiol protease inhibitor</keyword>
<feature type="domain" description="Cystatin" evidence="9">
    <location>
        <begin position="5"/>
        <end position="102"/>
    </location>
</feature>
<comment type="similarity">
    <text evidence="2">Belongs to the cystatin family.</text>
</comment>
<dbReference type="PANTHER" id="PTHR11414">
    <property type="entry name" value="CYSTATIN FAMILY MEMBER"/>
    <property type="match status" value="1"/>
</dbReference>
<comment type="subcellular location">
    <subcellularLocation>
        <location evidence="1">Cytoplasm</location>
    </subcellularLocation>
</comment>
<keyword evidence="6" id="KW-0391">Immunity</keyword>
<dbReference type="InterPro" id="IPR001713">
    <property type="entry name" value="Prot_inh_stefin"/>
</dbReference>
<dbReference type="CDD" id="cd00042">
    <property type="entry name" value="CY"/>
    <property type="match status" value="1"/>
</dbReference>
<dbReference type="Pfam" id="PF00031">
    <property type="entry name" value="Cystatin"/>
    <property type="match status" value="1"/>
</dbReference>
<name>A0AAD6AGY5_9TELE</name>
<evidence type="ECO:0000313" key="10">
    <source>
        <dbReference type="EMBL" id="KAJ4925175.1"/>
    </source>
</evidence>
<protein>
    <recommendedName>
        <fullName evidence="7">Cystatin-B</fullName>
    </recommendedName>
    <alternativeName>
        <fullName evidence="8">Stefin-B</fullName>
    </alternativeName>
</protein>
<gene>
    <name evidence="10" type="ORF">JOQ06_017911</name>
</gene>
<keyword evidence="3" id="KW-0963">Cytoplasm</keyword>
<dbReference type="GO" id="GO:0004869">
    <property type="term" value="F:cysteine-type endopeptidase inhibitor activity"/>
    <property type="evidence" value="ECO:0007669"/>
    <property type="project" value="UniProtKB-KW"/>
</dbReference>
<evidence type="ECO:0000256" key="4">
    <source>
        <dbReference type="ARBA" id="ARBA00022690"/>
    </source>
</evidence>
<evidence type="ECO:0000256" key="8">
    <source>
        <dbReference type="ARBA" id="ARBA00041437"/>
    </source>
</evidence>
<evidence type="ECO:0000256" key="1">
    <source>
        <dbReference type="ARBA" id="ARBA00004496"/>
    </source>
</evidence>
<dbReference type="InterPro" id="IPR046350">
    <property type="entry name" value="Cystatin_sf"/>
</dbReference>
<keyword evidence="4" id="KW-0646">Protease inhibitor</keyword>
<comment type="caution">
    <text evidence="10">The sequence shown here is derived from an EMBL/GenBank/DDBJ whole genome shotgun (WGS) entry which is preliminary data.</text>
</comment>
<evidence type="ECO:0000256" key="3">
    <source>
        <dbReference type="ARBA" id="ARBA00022490"/>
    </source>
</evidence>
<dbReference type="InterPro" id="IPR000010">
    <property type="entry name" value="Cystatin_dom"/>
</dbReference>
<dbReference type="EMBL" id="JAPTMU010000021">
    <property type="protein sequence ID" value="KAJ4925175.1"/>
    <property type="molecule type" value="Genomic_DNA"/>
</dbReference>
<evidence type="ECO:0000256" key="2">
    <source>
        <dbReference type="ARBA" id="ARBA00009403"/>
    </source>
</evidence>
<organism evidence="10 11">
    <name type="scientific">Pogonophryne albipinna</name>
    <dbReference type="NCBI Taxonomy" id="1090488"/>
    <lineage>
        <taxon>Eukaryota</taxon>
        <taxon>Metazoa</taxon>
        <taxon>Chordata</taxon>
        <taxon>Craniata</taxon>
        <taxon>Vertebrata</taxon>
        <taxon>Euteleostomi</taxon>
        <taxon>Actinopterygii</taxon>
        <taxon>Neopterygii</taxon>
        <taxon>Teleostei</taxon>
        <taxon>Neoteleostei</taxon>
        <taxon>Acanthomorphata</taxon>
        <taxon>Eupercaria</taxon>
        <taxon>Perciformes</taxon>
        <taxon>Notothenioidei</taxon>
        <taxon>Pogonophryne</taxon>
    </lineage>
</organism>
<dbReference type="Proteomes" id="UP001219934">
    <property type="component" value="Unassembled WGS sequence"/>
</dbReference>
<keyword evidence="11" id="KW-1185">Reference proteome</keyword>
<dbReference type="FunFam" id="3.10.450.10:FF:000001">
    <property type="entry name" value="Cystatin-A"/>
    <property type="match status" value="1"/>
</dbReference>
<dbReference type="GO" id="GO:0071220">
    <property type="term" value="P:cellular response to bacterial lipoprotein"/>
    <property type="evidence" value="ECO:0007669"/>
    <property type="project" value="UniProtKB-ARBA"/>
</dbReference>
<proteinExistence type="inferred from homology"/>
<dbReference type="SUPFAM" id="SSF54403">
    <property type="entry name" value="Cystatin/monellin"/>
    <property type="match status" value="1"/>
</dbReference>
<sequence>MADEVILGGWTGTQDATEETQKICEAVKDQVEQRTNQKYVVYKAVKFRDQLVAGLKLNIKVFAGEEDYIHLSVFQQLPCKGGNVELLNVEVGKTKYDPLGPFPYC</sequence>
<evidence type="ECO:0000259" key="9">
    <source>
        <dbReference type="SMART" id="SM00043"/>
    </source>
</evidence>